<feature type="non-terminal residue" evidence="2">
    <location>
        <position position="1"/>
    </location>
</feature>
<reference evidence="2 3" key="1">
    <citation type="journal article" date="2018" name="Front. Plant Sci.">
        <title>Red Clover (Trifolium pratense) and Zigzag Clover (T. medium) - A Picture of Genomic Similarities and Differences.</title>
        <authorList>
            <person name="Dluhosova J."/>
            <person name="Istvanek J."/>
            <person name="Nedelnik J."/>
            <person name="Repkova J."/>
        </authorList>
    </citation>
    <scope>NUCLEOTIDE SEQUENCE [LARGE SCALE GENOMIC DNA]</scope>
    <source>
        <strain evidence="3">cv. 10/8</strain>
        <tissue evidence="2">Leaf</tissue>
    </source>
</reference>
<keyword evidence="3" id="KW-1185">Reference proteome</keyword>
<dbReference type="Proteomes" id="UP000265520">
    <property type="component" value="Unassembled WGS sequence"/>
</dbReference>
<evidence type="ECO:0000313" key="2">
    <source>
        <dbReference type="EMBL" id="MCI65082.1"/>
    </source>
</evidence>
<proteinExistence type="predicted"/>
<protein>
    <submittedName>
        <fullName evidence="2">Uncharacterized protein</fullName>
    </submittedName>
</protein>
<accession>A0A392TVG2</accession>
<organism evidence="2 3">
    <name type="scientific">Trifolium medium</name>
    <dbReference type="NCBI Taxonomy" id="97028"/>
    <lineage>
        <taxon>Eukaryota</taxon>
        <taxon>Viridiplantae</taxon>
        <taxon>Streptophyta</taxon>
        <taxon>Embryophyta</taxon>
        <taxon>Tracheophyta</taxon>
        <taxon>Spermatophyta</taxon>
        <taxon>Magnoliopsida</taxon>
        <taxon>eudicotyledons</taxon>
        <taxon>Gunneridae</taxon>
        <taxon>Pentapetalae</taxon>
        <taxon>rosids</taxon>
        <taxon>fabids</taxon>
        <taxon>Fabales</taxon>
        <taxon>Fabaceae</taxon>
        <taxon>Papilionoideae</taxon>
        <taxon>50 kb inversion clade</taxon>
        <taxon>NPAAA clade</taxon>
        <taxon>Hologalegina</taxon>
        <taxon>IRL clade</taxon>
        <taxon>Trifolieae</taxon>
        <taxon>Trifolium</taxon>
    </lineage>
</organism>
<sequence length="64" mass="7044">RRPPARAAQSPEENPEKQGNVARRASPSCAPRSYPKVKPPPTPSTVRRARASCAPRKWQKAKPS</sequence>
<dbReference type="EMBL" id="LXQA010669101">
    <property type="protein sequence ID" value="MCI65082.1"/>
    <property type="molecule type" value="Genomic_DNA"/>
</dbReference>
<feature type="region of interest" description="Disordered" evidence="1">
    <location>
        <begin position="1"/>
        <end position="64"/>
    </location>
</feature>
<comment type="caution">
    <text evidence="2">The sequence shown here is derived from an EMBL/GenBank/DDBJ whole genome shotgun (WGS) entry which is preliminary data.</text>
</comment>
<dbReference type="AlphaFoldDB" id="A0A392TVG2"/>
<name>A0A392TVG2_9FABA</name>
<evidence type="ECO:0000313" key="3">
    <source>
        <dbReference type="Proteomes" id="UP000265520"/>
    </source>
</evidence>
<evidence type="ECO:0000256" key="1">
    <source>
        <dbReference type="SAM" id="MobiDB-lite"/>
    </source>
</evidence>